<dbReference type="GO" id="GO:0032040">
    <property type="term" value="C:small-subunit processome"/>
    <property type="evidence" value="ECO:0007669"/>
    <property type="project" value="TreeGrafter"/>
</dbReference>
<evidence type="ECO:0000256" key="2">
    <source>
        <dbReference type="ARBA" id="ARBA00022574"/>
    </source>
</evidence>
<evidence type="ECO:0000313" key="7">
    <source>
        <dbReference type="EMBL" id="KAJ1963116.1"/>
    </source>
</evidence>
<keyword evidence="3" id="KW-0677">Repeat</keyword>
<organism evidence="7 8">
    <name type="scientific">Dispira parvispora</name>
    <dbReference type="NCBI Taxonomy" id="1520584"/>
    <lineage>
        <taxon>Eukaryota</taxon>
        <taxon>Fungi</taxon>
        <taxon>Fungi incertae sedis</taxon>
        <taxon>Zoopagomycota</taxon>
        <taxon>Kickxellomycotina</taxon>
        <taxon>Dimargaritomycetes</taxon>
        <taxon>Dimargaritales</taxon>
        <taxon>Dimargaritaceae</taxon>
        <taxon>Dispira</taxon>
    </lineage>
</organism>
<dbReference type="OrthoDB" id="189968at2759"/>
<evidence type="ECO:0000256" key="6">
    <source>
        <dbReference type="SAM" id="MobiDB-lite"/>
    </source>
</evidence>
<gene>
    <name evidence="7" type="primary">RRP9</name>
    <name evidence="7" type="ORF">IWQ62_003314</name>
</gene>
<feature type="repeat" description="WD" evidence="5">
    <location>
        <begin position="279"/>
        <end position="323"/>
    </location>
</feature>
<dbReference type="InterPro" id="IPR019775">
    <property type="entry name" value="WD40_repeat_CS"/>
</dbReference>
<dbReference type="InterPro" id="IPR001680">
    <property type="entry name" value="WD40_rpt"/>
</dbReference>
<dbReference type="PANTHER" id="PTHR19865:SF0">
    <property type="entry name" value="U3 SMALL NUCLEOLAR RNA-INTERACTING PROTEIN 2"/>
    <property type="match status" value="1"/>
</dbReference>
<reference evidence="7" key="1">
    <citation type="submission" date="2022-07" db="EMBL/GenBank/DDBJ databases">
        <title>Phylogenomic reconstructions and comparative analyses of Kickxellomycotina fungi.</title>
        <authorList>
            <person name="Reynolds N.K."/>
            <person name="Stajich J.E."/>
            <person name="Barry K."/>
            <person name="Grigoriev I.V."/>
            <person name="Crous P."/>
            <person name="Smith M.E."/>
        </authorList>
    </citation>
    <scope>NUCLEOTIDE SEQUENCE</scope>
    <source>
        <strain evidence="7">RSA 1196</strain>
    </source>
</reference>
<feature type="repeat" description="WD" evidence="5">
    <location>
        <begin position="237"/>
        <end position="278"/>
    </location>
</feature>
<keyword evidence="4" id="KW-0539">Nucleus</keyword>
<evidence type="ECO:0000256" key="3">
    <source>
        <dbReference type="ARBA" id="ARBA00022737"/>
    </source>
</evidence>
<dbReference type="SMART" id="SM00320">
    <property type="entry name" value="WD40"/>
    <property type="match status" value="6"/>
</dbReference>
<dbReference type="SUPFAM" id="SSF50978">
    <property type="entry name" value="WD40 repeat-like"/>
    <property type="match status" value="1"/>
</dbReference>
<evidence type="ECO:0000256" key="4">
    <source>
        <dbReference type="ARBA" id="ARBA00023242"/>
    </source>
</evidence>
<dbReference type="PANTHER" id="PTHR19865">
    <property type="entry name" value="U3 SMALL NUCLEOLAR RNA INTERACTING PROTEIN 2"/>
    <property type="match status" value="1"/>
</dbReference>
<dbReference type="PRINTS" id="PR00320">
    <property type="entry name" value="GPROTEINBRPT"/>
</dbReference>
<feature type="region of interest" description="Disordered" evidence="6">
    <location>
        <begin position="567"/>
        <end position="661"/>
    </location>
</feature>
<feature type="region of interest" description="Disordered" evidence="6">
    <location>
        <begin position="1"/>
        <end position="92"/>
    </location>
</feature>
<accession>A0A9W8ANX3</accession>
<feature type="region of interest" description="Disordered" evidence="6">
    <location>
        <begin position="467"/>
        <end position="486"/>
    </location>
</feature>
<feature type="compositionally biased region" description="Acidic residues" evidence="6">
    <location>
        <begin position="598"/>
        <end position="609"/>
    </location>
</feature>
<evidence type="ECO:0000256" key="5">
    <source>
        <dbReference type="PROSITE-ProRule" id="PRU00221"/>
    </source>
</evidence>
<sequence length="725" mass="79623">MAKDSFFATNKKRKATTGKPGGGGRSQKDASESSFFTKASSNMRQRNQPKPKQEEEIALGDSDNDIGAGGIDNMDLRHEYGSDSDDADDTHESAAAKRLRLTKNYLASVQSSLRTESRTEEGAEDEEVVGVGGEFFAEDLDRELIASRLRKDALLAKGQGQRNVVDTLHWPVDINAVGNIRAHRLPVTVVAVAPNGLVAFSGSKDGTILRWDLRTGHRSVFSQGWTGNRKHRTQRKPANHQDEVFALAVSYDNKYLASGGRDKKIRIWSLATGELLRTFKHHKDAITGLAFQQSLAHDNQLYSCGLDRMVKVWNVNQLSYMDTLFGHQDAITSIAALSREQAVTTGGRDRTLRLWKFSEETQLVYRGGTHTQRSLKHQQVGVVDPQYVPHQTPTAEGSQSRRQALPFPETAMEYTQSLKVVEGSLDIVAMINEECFLTGGDSGSISLWNVKKKKPLFVHHVAHGADRDHDEVSGDSEAPSANWAQPHTPFDPLITREFSQASQVFPPLQSPRWITALAVLPYSNLFVSGSWDGHLRLWKLSDECDRFSLITTVPLPGVVNSLAFAERNSDDSETNATSVNQATRQRRSSVSSSISDNEVGDSDASQDEVPELKPSAQSKPTTNGVQSAALSRSDGKRKRRRSRKSAASATQTKVDQSAASTSPAMAAGCQLYLVAGVAQEPRLGRWLRIPGVRNGVSFIPLFTEAEYASYPAMSGSEEGRVSDDE</sequence>
<comment type="caution">
    <text evidence="7">The sequence shown here is derived from an EMBL/GenBank/DDBJ whole genome shotgun (WGS) entry which is preliminary data.</text>
</comment>
<feature type="repeat" description="WD" evidence="5">
    <location>
        <begin position="514"/>
        <end position="541"/>
    </location>
</feature>
<dbReference type="InterPro" id="IPR036322">
    <property type="entry name" value="WD40_repeat_dom_sf"/>
</dbReference>
<evidence type="ECO:0000256" key="1">
    <source>
        <dbReference type="ARBA" id="ARBA00004123"/>
    </source>
</evidence>
<dbReference type="PROSITE" id="PS00678">
    <property type="entry name" value="WD_REPEATS_1"/>
    <property type="match status" value="1"/>
</dbReference>
<dbReference type="PROSITE" id="PS50294">
    <property type="entry name" value="WD_REPEATS_REGION"/>
    <property type="match status" value="3"/>
</dbReference>
<feature type="compositionally biased region" description="Basic residues" evidence="6">
    <location>
        <begin position="635"/>
        <end position="644"/>
    </location>
</feature>
<dbReference type="AlphaFoldDB" id="A0A9W8ANX3"/>
<keyword evidence="8" id="KW-1185">Reference proteome</keyword>
<dbReference type="EMBL" id="JANBPY010000868">
    <property type="protein sequence ID" value="KAJ1963116.1"/>
    <property type="molecule type" value="Genomic_DNA"/>
</dbReference>
<feature type="repeat" description="WD" evidence="5">
    <location>
        <begin position="324"/>
        <end position="365"/>
    </location>
</feature>
<feature type="compositionally biased region" description="Polar residues" evidence="6">
    <location>
        <begin position="574"/>
        <end position="583"/>
    </location>
</feature>
<keyword evidence="2 5" id="KW-0853">WD repeat</keyword>
<feature type="repeat" description="WD" evidence="5">
    <location>
        <begin position="180"/>
        <end position="221"/>
    </location>
</feature>
<comment type="subcellular location">
    <subcellularLocation>
        <location evidence="1">Nucleus</location>
    </subcellularLocation>
</comment>
<feature type="compositionally biased region" description="Polar residues" evidence="6">
    <location>
        <begin position="650"/>
        <end position="661"/>
    </location>
</feature>
<dbReference type="InterPro" id="IPR039241">
    <property type="entry name" value="Rrp9-like"/>
</dbReference>
<dbReference type="Gene3D" id="2.130.10.10">
    <property type="entry name" value="YVTN repeat-like/Quinoprotein amine dehydrogenase"/>
    <property type="match status" value="2"/>
</dbReference>
<protein>
    <submittedName>
        <fullName evidence="7">Pre-rRNA processing protein</fullName>
    </submittedName>
</protein>
<name>A0A9W8ANX3_9FUNG</name>
<evidence type="ECO:0000313" key="8">
    <source>
        <dbReference type="Proteomes" id="UP001150925"/>
    </source>
</evidence>
<dbReference type="Proteomes" id="UP001150925">
    <property type="component" value="Unassembled WGS sequence"/>
</dbReference>
<dbReference type="InterPro" id="IPR015943">
    <property type="entry name" value="WD40/YVTN_repeat-like_dom_sf"/>
</dbReference>
<dbReference type="Pfam" id="PF00400">
    <property type="entry name" value="WD40"/>
    <property type="match status" value="5"/>
</dbReference>
<feature type="compositionally biased region" description="Polar residues" evidence="6">
    <location>
        <begin position="615"/>
        <end position="630"/>
    </location>
</feature>
<proteinExistence type="predicted"/>
<dbReference type="InterPro" id="IPR020472">
    <property type="entry name" value="WD40_PAC1"/>
</dbReference>
<feature type="compositionally biased region" description="Polar residues" evidence="6">
    <location>
        <begin position="32"/>
        <end position="50"/>
    </location>
</feature>
<dbReference type="PROSITE" id="PS50082">
    <property type="entry name" value="WD_REPEATS_2"/>
    <property type="match status" value="5"/>
</dbReference>
<dbReference type="GO" id="GO:0034511">
    <property type="term" value="F:U3 snoRNA binding"/>
    <property type="evidence" value="ECO:0007669"/>
    <property type="project" value="InterPro"/>
</dbReference>